<evidence type="ECO:0000313" key="1">
    <source>
        <dbReference type="EMBL" id="KAI3764801.1"/>
    </source>
</evidence>
<evidence type="ECO:0000313" key="2">
    <source>
        <dbReference type="Proteomes" id="UP001055811"/>
    </source>
</evidence>
<accession>A0ACB9F279</accession>
<protein>
    <submittedName>
        <fullName evidence="1">Uncharacterized protein</fullName>
    </submittedName>
</protein>
<name>A0ACB9F279_CICIN</name>
<organism evidence="1 2">
    <name type="scientific">Cichorium intybus</name>
    <name type="common">Chicory</name>
    <dbReference type="NCBI Taxonomy" id="13427"/>
    <lineage>
        <taxon>Eukaryota</taxon>
        <taxon>Viridiplantae</taxon>
        <taxon>Streptophyta</taxon>
        <taxon>Embryophyta</taxon>
        <taxon>Tracheophyta</taxon>
        <taxon>Spermatophyta</taxon>
        <taxon>Magnoliopsida</taxon>
        <taxon>eudicotyledons</taxon>
        <taxon>Gunneridae</taxon>
        <taxon>Pentapetalae</taxon>
        <taxon>asterids</taxon>
        <taxon>campanulids</taxon>
        <taxon>Asterales</taxon>
        <taxon>Asteraceae</taxon>
        <taxon>Cichorioideae</taxon>
        <taxon>Cichorieae</taxon>
        <taxon>Cichoriinae</taxon>
        <taxon>Cichorium</taxon>
    </lineage>
</organism>
<gene>
    <name evidence="1" type="ORF">L2E82_14817</name>
</gene>
<sequence>MKSTQSTDSHPTSCLPPPTPPHTFTPIYKCLTQIYNKITHISHSFFHKFLSVPDVHGSMSLLFLCKTP</sequence>
<keyword evidence="2" id="KW-1185">Reference proteome</keyword>
<comment type="caution">
    <text evidence="1">The sequence shown here is derived from an EMBL/GenBank/DDBJ whole genome shotgun (WGS) entry which is preliminary data.</text>
</comment>
<dbReference type="EMBL" id="CM042011">
    <property type="protein sequence ID" value="KAI3764801.1"/>
    <property type="molecule type" value="Genomic_DNA"/>
</dbReference>
<reference evidence="2" key="1">
    <citation type="journal article" date="2022" name="Mol. Ecol. Resour.">
        <title>The genomes of chicory, endive, great burdock and yacon provide insights into Asteraceae palaeo-polyploidization history and plant inulin production.</title>
        <authorList>
            <person name="Fan W."/>
            <person name="Wang S."/>
            <person name="Wang H."/>
            <person name="Wang A."/>
            <person name="Jiang F."/>
            <person name="Liu H."/>
            <person name="Zhao H."/>
            <person name="Xu D."/>
            <person name="Zhang Y."/>
        </authorList>
    </citation>
    <scope>NUCLEOTIDE SEQUENCE [LARGE SCALE GENOMIC DNA]</scope>
    <source>
        <strain evidence="2">cv. Punajuju</strain>
    </source>
</reference>
<proteinExistence type="predicted"/>
<reference evidence="1 2" key="2">
    <citation type="journal article" date="2022" name="Mol. Ecol. Resour.">
        <title>The genomes of chicory, endive, great burdock and yacon provide insights into Asteraceae paleo-polyploidization history and plant inulin production.</title>
        <authorList>
            <person name="Fan W."/>
            <person name="Wang S."/>
            <person name="Wang H."/>
            <person name="Wang A."/>
            <person name="Jiang F."/>
            <person name="Liu H."/>
            <person name="Zhao H."/>
            <person name="Xu D."/>
            <person name="Zhang Y."/>
        </authorList>
    </citation>
    <scope>NUCLEOTIDE SEQUENCE [LARGE SCALE GENOMIC DNA]</scope>
    <source>
        <strain evidence="2">cv. Punajuju</strain>
        <tissue evidence="1">Leaves</tissue>
    </source>
</reference>
<dbReference type="Proteomes" id="UP001055811">
    <property type="component" value="Linkage Group LG03"/>
</dbReference>